<dbReference type="SUPFAM" id="SSF51161">
    <property type="entry name" value="Trimeric LpxA-like enzymes"/>
    <property type="match status" value="1"/>
</dbReference>
<dbReference type="GO" id="GO:0031470">
    <property type="term" value="C:carboxysome"/>
    <property type="evidence" value="ECO:0007669"/>
    <property type="project" value="UniProtKB-ARBA"/>
</dbReference>
<evidence type="ECO:0000313" key="3">
    <source>
        <dbReference type="EMBL" id="MBE9213411.1"/>
    </source>
</evidence>
<evidence type="ECO:0000256" key="2">
    <source>
        <dbReference type="ARBA" id="ARBA00022737"/>
    </source>
</evidence>
<gene>
    <name evidence="3" type="ORF">IQ247_12165</name>
</gene>
<proteinExistence type="predicted"/>
<protein>
    <submittedName>
        <fullName evidence="3">Acyltransferase</fullName>
    </submittedName>
</protein>
<dbReference type="Proteomes" id="UP000620559">
    <property type="component" value="Unassembled WGS sequence"/>
</dbReference>
<dbReference type="InterPro" id="IPR018357">
    <property type="entry name" value="Hexapep_transf_CS"/>
</dbReference>
<keyword evidence="3" id="KW-0012">Acyltransferase</keyword>
<dbReference type="InterPro" id="IPR001451">
    <property type="entry name" value="Hexapep"/>
</dbReference>
<dbReference type="PROSITE" id="PS00101">
    <property type="entry name" value="HEXAPEP_TRANSFERASES"/>
    <property type="match status" value="1"/>
</dbReference>
<dbReference type="PANTHER" id="PTHR23416">
    <property type="entry name" value="SIALIC ACID SYNTHASE-RELATED"/>
    <property type="match status" value="1"/>
</dbReference>
<name>A0A8J7F023_9CYAN</name>
<evidence type="ECO:0000313" key="4">
    <source>
        <dbReference type="Proteomes" id="UP000620559"/>
    </source>
</evidence>
<comment type="caution">
    <text evidence="3">The sequence shown here is derived from an EMBL/GenBank/DDBJ whole genome shotgun (WGS) entry which is preliminary data.</text>
</comment>
<keyword evidence="2" id="KW-0677">Repeat</keyword>
<dbReference type="GO" id="GO:0043886">
    <property type="term" value="F:structural constituent of carboxysome shell"/>
    <property type="evidence" value="ECO:0007669"/>
    <property type="project" value="UniProtKB-ARBA"/>
</dbReference>
<reference evidence="3" key="1">
    <citation type="submission" date="2020-10" db="EMBL/GenBank/DDBJ databases">
        <authorList>
            <person name="Castelo-Branco R."/>
            <person name="Eusebio N."/>
            <person name="Adriana R."/>
            <person name="Vieira A."/>
            <person name="Brugerolle De Fraissinette N."/>
            <person name="Rezende De Castro R."/>
            <person name="Schneider M.P."/>
            <person name="Vasconcelos V."/>
            <person name="Leao P.N."/>
        </authorList>
    </citation>
    <scope>NUCLEOTIDE SEQUENCE</scope>
    <source>
        <strain evidence="3">LEGE 06105</strain>
    </source>
</reference>
<dbReference type="EMBL" id="JADEWL010000032">
    <property type="protein sequence ID" value="MBE9213411.1"/>
    <property type="molecule type" value="Genomic_DNA"/>
</dbReference>
<keyword evidence="1" id="KW-0808">Transferase</keyword>
<dbReference type="GO" id="GO:0016746">
    <property type="term" value="F:acyltransferase activity"/>
    <property type="evidence" value="ECO:0007669"/>
    <property type="project" value="UniProtKB-KW"/>
</dbReference>
<accession>A0A8J7F023</accession>
<sequence>MLYTLFSKIFKLFDFVKGYLIAYSYFLIPHIWFRSLGGQCCFQSFPRFGYAFRDIRIGHNCSLGVGIFFNCGPNGYIHIGKHISLNDHTYISSLYGVEIGDNTRIGEFVSIRDNNHCFSNPEIPIRLQGFYGDKIKIGSDVWIGRGVFIGKGVEIGNGAVIGANSVVTKSIPAFAVAVGSPAKVIKYRTNRNQNHCILSK</sequence>
<dbReference type="AlphaFoldDB" id="A0A8J7F023"/>
<dbReference type="Pfam" id="PF00132">
    <property type="entry name" value="Hexapep"/>
    <property type="match status" value="1"/>
</dbReference>
<dbReference type="Gene3D" id="2.160.10.10">
    <property type="entry name" value="Hexapeptide repeat proteins"/>
    <property type="match status" value="1"/>
</dbReference>
<evidence type="ECO:0000256" key="1">
    <source>
        <dbReference type="ARBA" id="ARBA00022679"/>
    </source>
</evidence>
<dbReference type="RefSeq" id="WP_193920307.1">
    <property type="nucleotide sequence ID" value="NZ_JADEWL010000032.1"/>
</dbReference>
<dbReference type="InterPro" id="IPR011004">
    <property type="entry name" value="Trimer_LpxA-like_sf"/>
</dbReference>
<dbReference type="InterPro" id="IPR051159">
    <property type="entry name" value="Hexapeptide_acetyltransf"/>
</dbReference>
<organism evidence="3 4">
    <name type="scientific">Plectonema cf. radiosum LEGE 06105</name>
    <dbReference type="NCBI Taxonomy" id="945769"/>
    <lineage>
        <taxon>Bacteria</taxon>
        <taxon>Bacillati</taxon>
        <taxon>Cyanobacteriota</taxon>
        <taxon>Cyanophyceae</taxon>
        <taxon>Oscillatoriophycideae</taxon>
        <taxon>Oscillatoriales</taxon>
        <taxon>Microcoleaceae</taxon>
        <taxon>Plectonema</taxon>
    </lineage>
</organism>
<keyword evidence="4" id="KW-1185">Reference proteome</keyword>
<dbReference type="CDD" id="cd04647">
    <property type="entry name" value="LbH_MAT_like"/>
    <property type="match status" value="1"/>
</dbReference>